<accession>A0ABP3X9H8</accession>
<dbReference type="Proteomes" id="UP001400965">
    <property type="component" value="Unassembled WGS sequence"/>
</dbReference>
<organism evidence="1 2">
    <name type="scientific">Paraclostridium tenue</name>
    <dbReference type="NCBI Taxonomy" id="1737"/>
    <lineage>
        <taxon>Bacteria</taxon>
        <taxon>Bacillati</taxon>
        <taxon>Bacillota</taxon>
        <taxon>Clostridia</taxon>
        <taxon>Peptostreptococcales</taxon>
        <taxon>Peptostreptococcaceae</taxon>
        <taxon>Paraclostridium</taxon>
    </lineage>
</organism>
<sequence length="202" mass="24174">MESREYNEDLRKIILDMTQEELQRSASNKGAMRYIEGKVNSVIDDSLNEFNEESLDIQRYKKIIKKGSYQESFNDIGKLIKNEEIFKSKLELIKFAKYLNLEVYKKQSYKSILKQIANHIYLNKDYYNKKYVYYFKDDNDYVLEPENIKKHLIEEYRSRARNDMESIARILNIETNEGEGAEDIRKKVINCIIKDKLSKIKH</sequence>
<comment type="caution">
    <text evidence="1">The sequence shown here is derived from an EMBL/GenBank/DDBJ whole genome shotgun (WGS) entry which is preliminary data.</text>
</comment>
<dbReference type="RefSeq" id="WP_346042627.1">
    <property type="nucleotide sequence ID" value="NZ_BAAACP010000003.1"/>
</dbReference>
<keyword evidence="2" id="KW-1185">Reference proteome</keyword>
<name>A0ABP3X9H8_9FIRM</name>
<protein>
    <submittedName>
        <fullName evidence="1">Uncharacterized protein</fullName>
    </submittedName>
</protein>
<proteinExistence type="predicted"/>
<evidence type="ECO:0000313" key="1">
    <source>
        <dbReference type="EMBL" id="GAA0862326.1"/>
    </source>
</evidence>
<gene>
    <name evidence="1" type="ORF">GCM10008917_07220</name>
</gene>
<evidence type="ECO:0000313" key="2">
    <source>
        <dbReference type="Proteomes" id="UP001400965"/>
    </source>
</evidence>
<dbReference type="EMBL" id="BAAACP010000003">
    <property type="protein sequence ID" value="GAA0862326.1"/>
    <property type="molecule type" value="Genomic_DNA"/>
</dbReference>
<reference evidence="2" key="1">
    <citation type="journal article" date="2019" name="Int. J. Syst. Evol. Microbiol.">
        <title>The Global Catalogue of Microorganisms (GCM) 10K type strain sequencing project: providing services to taxonomists for standard genome sequencing and annotation.</title>
        <authorList>
            <consortium name="The Broad Institute Genomics Platform"/>
            <consortium name="The Broad Institute Genome Sequencing Center for Infectious Disease"/>
            <person name="Wu L."/>
            <person name="Ma J."/>
        </authorList>
    </citation>
    <scope>NUCLEOTIDE SEQUENCE [LARGE SCALE GENOMIC DNA]</scope>
    <source>
        <strain evidence="2">JCM 6486</strain>
    </source>
</reference>